<evidence type="ECO:0000313" key="1">
    <source>
        <dbReference type="EMBL" id="KAJ3805583.1"/>
    </source>
</evidence>
<keyword evidence="2" id="KW-1185">Reference proteome</keyword>
<dbReference type="Proteomes" id="UP001163835">
    <property type="component" value="Unassembled WGS sequence"/>
</dbReference>
<gene>
    <name evidence="1" type="ORF">F5876DRAFT_51608</name>
</gene>
<comment type="caution">
    <text evidence="1">The sequence shown here is derived from an EMBL/GenBank/DDBJ whole genome shotgun (WGS) entry which is preliminary data.</text>
</comment>
<organism evidence="1 2">
    <name type="scientific">Lentinula aff. lateritia</name>
    <dbReference type="NCBI Taxonomy" id="2804960"/>
    <lineage>
        <taxon>Eukaryota</taxon>
        <taxon>Fungi</taxon>
        <taxon>Dikarya</taxon>
        <taxon>Basidiomycota</taxon>
        <taxon>Agaricomycotina</taxon>
        <taxon>Agaricomycetes</taxon>
        <taxon>Agaricomycetidae</taxon>
        <taxon>Agaricales</taxon>
        <taxon>Marasmiineae</taxon>
        <taxon>Omphalotaceae</taxon>
        <taxon>Lentinula</taxon>
    </lineage>
</organism>
<name>A0ACC1TLT5_9AGAR</name>
<sequence length="220" mass="24533">MLKLYGSSRCCSTARIAVVLHEKQIGYELHPLHPTNSDAQPRIVCLNGFSISTHELFDQQDDNGIILYGCRNICQYLATRYPERGTKLIPDSSDTQATELFGQAKHAENQSFEPFAKNALYETIMKRQQGFLPSDAIGGSALQELSNNMEGYESILSCRKYLAGNEISLVDLYHLPYGEMLCDVGIDVLLTKGPNVSRWWADISSRPSWLAIRNGVPSKG</sequence>
<proteinExistence type="predicted"/>
<protein>
    <submittedName>
        <fullName evidence="1">Glutathione S-transferase</fullName>
    </submittedName>
</protein>
<dbReference type="EMBL" id="MU795569">
    <property type="protein sequence ID" value="KAJ3805583.1"/>
    <property type="molecule type" value="Genomic_DNA"/>
</dbReference>
<accession>A0ACC1TLT5</accession>
<reference evidence="1" key="1">
    <citation type="submission" date="2022-09" db="EMBL/GenBank/DDBJ databases">
        <title>A Global Phylogenomic Analysis of the Shiitake Genus Lentinula.</title>
        <authorList>
            <consortium name="DOE Joint Genome Institute"/>
            <person name="Sierra-Patev S."/>
            <person name="Min B."/>
            <person name="Naranjo-Ortiz M."/>
            <person name="Looney B."/>
            <person name="Konkel Z."/>
            <person name="Slot J.C."/>
            <person name="Sakamoto Y."/>
            <person name="Steenwyk J.L."/>
            <person name="Rokas A."/>
            <person name="Carro J."/>
            <person name="Camarero S."/>
            <person name="Ferreira P."/>
            <person name="Molpeceres G."/>
            <person name="Ruiz-Duenas F.J."/>
            <person name="Serrano A."/>
            <person name="Henrissat B."/>
            <person name="Drula E."/>
            <person name="Hughes K.W."/>
            <person name="Mata J.L."/>
            <person name="Ishikawa N.K."/>
            <person name="Vargas-Isla R."/>
            <person name="Ushijima S."/>
            <person name="Smith C.A."/>
            <person name="Ahrendt S."/>
            <person name="Andreopoulos W."/>
            <person name="He G."/>
            <person name="Labutti K."/>
            <person name="Lipzen A."/>
            <person name="Ng V."/>
            <person name="Riley R."/>
            <person name="Sandor L."/>
            <person name="Barry K."/>
            <person name="Martinez A.T."/>
            <person name="Xiao Y."/>
            <person name="Gibbons J.G."/>
            <person name="Terashima K."/>
            <person name="Grigoriev I.V."/>
            <person name="Hibbett D.S."/>
        </authorList>
    </citation>
    <scope>NUCLEOTIDE SEQUENCE</scope>
    <source>
        <strain evidence="1">TMI1499</strain>
    </source>
</reference>
<evidence type="ECO:0000313" key="2">
    <source>
        <dbReference type="Proteomes" id="UP001163835"/>
    </source>
</evidence>